<dbReference type="Pfam" id="PF08281">
    <property type="entry name" value="Sigma70_r4_2"/>
    <property type="match status" value="1"/>
</dbReference>
<dbReference type="InterPro" id="IPR036388">
    <property type="entry name" value="WH-like_DNA-bd_sf"/>
</dbReference>
<comment type="similarity">
    <text evidence="1">Belongs to the sigma-70 factor family. ECF subfamily.</text>
</comment>
<protein>
    <submittedName>
        <fullName evidence="7">RNA polymerase subunit sigma-24</fullName>
    </submittedName>
</protein>
<keyword evidence="4" id="KW-0804">Transcription</keyword>
<dbReference type="InterPro" id="IPR014284">
    <property type="entry name" value="RNA_pol_sigma-70_dom"/>
</dbReference>
<evidence type="ECO:0000256" key="3">
    <source>
        <dbReference type="ARBA" id="ARBA00023082"/>
    </source>
</evidence>
<dbReference type="EMBL" id="CP023445">
    <property type="protein sequence ID" value="ATE53597.1"/>
    <property type="molecule type" value="Genomic_DNA"/>
</dbReference>
<dbReference type="Pfam" id="PF04542">
    <property type="entry name" value="Sigma70_r2"/>
    <property type="match status" value="1"/>
</dbReference>
<dbReference type="GO" id="GO:0006352">
    <property type="term" value="P:DNA-templated transcription initiation"/>
    <property type="evidence" value="ECO:0007669"/>
    <property type="project" value="InterPro"/>
</dbReference>
<dbReference type="Gene3D" id="1.10.1740.10">
    <property type="match status" value="1"/>
</dbReference>
<dbReference type="PANTHER" id="PTHR43133">
    <property type="entry name" value="RNA POLYMERASE ECF-TYPE SIGMA FACTO"/>
    <property type="match status" value="1"/>
</dbReference>
<evidence type="ECO:0000259" key="5">
    <source>
        <dbReference type="Pfam" id="PF04542"/>
    </source>
</evidence>
<evidence type="ECO:0000256" key="4">
    <source>
        <dbReference type="ARBA" id="ARBA00023163"/>
    </source>
</evidence>
<evidence type="ECO:0000259" key="6">
    <source>
        <dbReference type="Pfam" id="PF08281"/>
    </source>
</evidence>
<dbReference type="AlphaFoldDB" id="A0A290Z3M0"/>
<dbReference type="PANTHER" id="PTHR43133:SF62">
    <property type="entry name" value="RNA POLYMERASE SIGMA FACTOR SIGZ"/>
    <property type="match status" value="1"/>
</dbReference>
<accession>A0A290Z3M0</accession>
<dbReference type="GO" id="GO:0016987">
    <property type="term" value="F:sigma factor activity"/>
    <property type="evidence" value="ECO:0007669"/>
    <property type="project" value="UniProtKB-KW"/>
</dbReference>
<keyword evidence="3" id="KW-0731">Sigma factor</keyword>
<dbReference type="InterPro" id="IPR013249">
    <property type="entry name" value="RNA_pol_sigma70_r4_t2"/>
</dbReference>
<feature type="domain" description="RNA polymerase sigma factor 70 region 4 type 2" evidence="6">
    <location>
        <begin position="154"/>
        <end position="205"/>
    </location>
</feature>
<dbReference type="SUPFAM" id="SSF88946">
    <property type="entry name" value="Sigma2 domain of RNA polymerase sigma factors"/>
    <property type="match status" value="1"/>
</dbReference>
<dbReference type="SUPFAM" id="SSF88659">
    <property type="entry name" value="Sigma3 and sigma4 domains of RNA polymerase sigma factors"/>
    <property type="match status" value="1"/>
</dbReference>
<dbReference type="NCBIfam" id="TIGR02937">
    <property type="entry name" value="sigma70-ECF"/>
    <property type="match status" value="1"/>
</dbReference>
<dbReference type="InterPro" id="IPR013325">
    <property type="entry name" value="RNA_pol_sigma_r2"/>
</dbReference>
<dbReference type="InterPro" id="IPR013324">
    <property type="entry name" value="RNA_pol_sigma_r3/r4-like"/>
</dbReference>
<proteinExistence type="inferred from homology"/>
<organism evidence="7 8">
    <name type="scientific">Actinosynnema pretiosum</name>
    <dbReference type="NCBI Taxonomy" id="42197"/>
    <lineage>
        <taxon>Bacteria</taxon>
        <taxon>Bacillati</taxon>
        <taxon>Actinomycetota</taxon>
        <taxon>Actinomycetes</taxon>
        <taxon>Pseudonocardiales</taxon>
        <taxon>Pseudonocardiaceae</taxon>
        <taxon>Actinosynnema</taxon>
    </lineage>
</organism>
<evidence type="ECO:0000256" key="1">
    <source>
        <dbReference type="ARBA" id="ARBA00010641"/>
    </source>
</evidence>
<dbReference type="GO" id="GO:0003677">
    <property type="term" value="F:DNA binding"/>
    <property type="evidence" value="ECO:0007669"/>
    <property type="project" value="InterPro"/>
</dbReference>
<feature type="domain" description="RNA polymerase sigma-70 region 2" evidence="5">
    <location>
        <begin position="51"/>
        <end position="118"/>
    </location>
</feature>
<evidence type="ECO:0000256" key="2">
    <source>
        <dbReference type="ARBA" id="ARBA00023015"/>
    </source>
</evidence>
<dbReference type="Proteomes" id="UP000218505">
    <property type="component" value="Chromosome"/>
</dbReference>
<evidence type="ECO:0000313" key="7">
    <source>
        <dbReference type="EMBL" id="ATE53597.1"/>
    </source>
</evidence>
<name>A0A290Z3M0_9PSEU</name>
<reference evidence="7" key="1">
    <citation type="submission" date="2017-09" db="EMBL/GenBank/DDBJ databases">
        <title>Complete Genome Sequence of ansamitocin-producing Bacterium Actinosynnema pretiosum X47.</title>
        <authorList>
            <person name="Cao G."/>
            <person name="Zong G."/>
            <person name="Zhong C."/>
            <person name="Fu J."/>
        </authorList>
    </citation>
    <scope>NUCLEOTIDE SEQUENCE [LARGE SCALE GENOMIC DNA]</scope>
    <source>
        <strain evidence="7">X47</strain>
    </source>
</reference>
<keyword evidence="2" id="KW-0805">Transcription regulation</keyword>
<keyword evidence="8" id="KW-1185">Reference proteome</keyword>
<dbReference type="KEGG" id="apre:CNX65_10085"/>
<dbReference type="CDD" id="cd06171">
    <property type="entry name" value="Sigma70_r4"/>
    <property type="match status" value="1"/>
</dbReference>
<sequence>MLDVRTSLVAYPPAPPPRPDPPAPAATGERAFDAALVARVVEGDRTAFGHLYDRYGRPAYSLARRICVDPDLAEDVVQEAFLVLWRSPQGYDSAKGAFGTWLMTVVHHRAVDAVRRENTRRVRSVPLTDEVSERAVPPAEGADGAALAGLVGAEVRAALGRLPEDQRQVLSLAYLGGYTQAEVAALTGVPLGTVKSRTFAAVRRLRGLLRSVWTGENDEATEARR</sequence>
<dbReference type="InterPro" id="IPR039425">
    <property type="entry name" value="RNA_pol_sigma-70-like"/>
</dbReference>
<dbReference type="Gene3D" id="1.10.10.10">
    <property type="entry name" value="Winged helix-like DNA-binding domain superfamily/Winged helix DNA-binding domain"/>
    <property type="match status" value="1"/>
</dbReference>
<evidence type="ECO:0000313" key="8">
    <source>
        <dbReference type="Proteomes" id="UP000218505"/>
    </source>
</evidence>
<gene>
    <name evidence="7" type="ORF">CNX65_10085</name>
</gene>
<dbReference type="InterPro" id="IPR007627">
    <property type="entry name" value="RNA_pol_sigma70_r2"/>
</dbReference>